<evidence type="ECO:0000313" key="2">
    <source>
        <dbReference type="EMBL" id="PVU89144.1"/>
    </source>
</evidence>
<comment type="caution">
    <text evidence="2">The sequence shown here is derived from an EMBL/GenBank/DDBJ whole genome shotgun (WGS) entry which is preliminary data.</text>
</comment>
<keyword evidence="1" id="KW-0472">Membrane</keyword>
<evidence type="ECO:0000313" key="3">
    <source>
        <dbReference type="Proteomes" id="UP000245383"/>
    </source>
</evidence>
<dbReference type="AlphaFoldDB" id="A0A2T9YA08"/>
<keyword evidence="1" id="KW-1133">Transmembrane helix</keyword>
<accession>A0A2T9YA08</accession>
<protein>
    <submittedName>
        <fullName evidence="2">Uncharacterized protein</fullName>
    </submittedName>
</protein>
<dbReference type="OrthoDB" id="1076608at2759"/>
<gene>
    <name evidence="2" type="ORF">BB561_005519</name>
</gene>
<keyword evidence="3" id="KW-1185">Reference proteome</keyword>
<evidence type="ECO:0000256" key="1">
    <source>
        <dbReference type="SAM" id="Phobius"/>
    </source>
</evidence>
<organism evidence="2 3">
    <name type="scientific">Smittium simulii</name>
    <dbReference type="NCBI Taxonomy" id="133385"/>
    <lineage>
        <taxon>Eukaryota</taxon>
        <taxon>Fungi</taxon>
        <taxon>Fungi incertae sedis</taxon>
        <taxon>Zoopagomycota</taxon>
        <taxon>Kickxellomycotina</taxon>
        <taxon>Harpellomycetes</taxon>
        <taxon>Harpellales</taxon>
        <taxon>Legeriomycetaceae</taxon>
        <taxon>Smittium</taxon>
    </lineage>
</organism>
<dbReference type="Proteomes" id="UP000245383">
    <property type="component" value="Unassembled WGS sequence"/>
</dbReference>
<keyword evidence="1" id="KW-0812">Transmembrane</keyword>
<dbReference type="EMBL" id="MBFR01000336">
    <property type="protein sequence ID" value="PVU89144.1"/>
    <property type="molecule type" value="Genomic_DNA"/>
</dbReference>
<name>A0A2T9YA08_9FUNG</name>
<feature type="transmembrane region" description="Helical" evidence="1">
    <location>
        <begin position="18"/>
        <end position="38"/>
    </location>
</feature>
<reference evidence="2 3" key="1">
    <citation type="journal article" date="2018" name="MBio">
        <title>Comparative Genomics Reveals the Core Gene Toolbox for the Fungus-Insect Symbiosis.</title>
        <authorList>
            <person name="Wang Y."/>
            <person name="Stata M."/>
            <person name="Wang W."/>
            <person name="Stajich J.E."/>
            <person name="White M.M."/>
            <person name="Moncalvo J.M."/>
        </authorList>
    </citation>
    <scope>NUCLEOTIDE SEQUENCE [LARGE SCALE GENOMIC DNA]</scope>
    <source>
        <strain evidence="2 3">SWE-8-4</strain>
    </source>
</reference>
<proteinExistence type="predicted"/>
<sequence length="170" mass="19540">MIVILAVNSTSTTTASSIVRVLIVVAALLLTILAQIYFEKYVNKKFQYLDSVVDQNNKVGWFESSTQMLIEMDINTPDYYTKEQYDYIYKDGYALLEDENYKEKLLNTCFKDTGYTTIWAPKIDEEEMLTLYQGIDSELEDKGTITVVGTEYQQNGKLRVLINKAPEHLS</sequence>